<dbReference type="PATRIC" id="fig|251702.3.peg.4881"/>
<dbReference type="Proteomes" id="UP000050425">
    <property type="component" value="Unassembled WGS sequence"/>
</dbReference>
<proteinExistence type="predicted"/>
<dbReference type="EMBL" id="LJPT01000112">
    <property type="protein sequence ID" value="KPW47371.1"/>
    <property type="molecule type" value="Genomic_DNA"/>
</dbReference>
<comment type="caution">
    <text evidence="1">The sequence shown here is derived from an EMBL/GenBank/DDBJ whole genome shotgun (WGS) entry which is preliminary data.</text>
</comment>
<sequence>MVNSLCYTDQLARDISWGKAVPYLINDEWFATKDAVKNRCREILARTPDGTMVSDPDSDFLYGLFQHHDEWAEKAGGGVKCITTQMTSHGTRCFMLRRHCDTEIDIGFTHSVKLIPSTRAKERQPQKLLDFRAGARTAITEQIRLFRDQGLVGAASCPVTGESLGRHNVAVDHLAPNTFDQLLFSFCQANQINPLGVVVGSRDGVVAFLEDTSLRVSWEDFHLKHAQLRIISKTGNLRLPKPSIPWAEVCSPL</sequence>
<dbReference type="Pfam" id="PF11523">
    <property type="entry name" value="DUF3223"/>
    <property type="match status" value="1"/>
</dbReference>
<dbReference type="Gene3D" id="3.10.450.40">
    <property type="match status" value="1"/>
</dbReference>
<dbReference type="RefSeq" id="WP_057418559.1">
    <property type="nucleotide sequence ID" value="NZ_LJPT01000112.1"/>
</dbReference>
<reference evidence="1 2" key="1">
    <citation type="submission" date="2015-09" db="EMBL/GenBank/DDBJ databases">
        <title>Genome announcement of multiple Pseudomonas syringae strains.</title>
        <authorList>
            <person name="Thakur S."/>
            <person name="Wang P.W."/>
            <person name="Gong Y."/>
            <person name="Weir B.S."/>
            <person name="Guttman D.S."/>
        </authorList>
    </citation>
    <scope>NUCLEOTIDE SEQUENCE [LARGE SCALE GENOMIC DNA]</scope>
    <source>
        <strain evidence="1 2">ICMP4303</strain>
    </source>
</reference>
<name>A0A0P9JX95_9PSED</name>
<protein>
    <submittedName>
        <fullName evidence="1">Anthranilate synthase subunit II</fullName>
    </submittedName>
</protein>
<evidence type="ECO:0000313" key="1">
    <source>
        <dbReference type="EMBL" id="KPW47371.1"/>
    </source>
</evidence>
<accession>A0A0P9JX95</accession>
<dbReference type="AlphaFoldDB" id="A0A0P9JX95"/>
<organism evidence="1 2">
    <name type="scientific">Pseudomonas syringae pv. antirrhini</name>
    <dbReference type="NCBI Taxonomy" id="251702"/>
    <lineage>
        <taxon>Bacteria</taxon>
        <taxon>Pseudomonadati</taxon>
        <taxon>Pseudomonadota</taxon>
        <taxon>Gammaproteobacteria</taxon>
        <taxon>Pseudomonadales</taxon>
        <taxon>Pseudomonadaceae</taxon>
        <taxon>Pseudomonas</taxon>
    </lineage>
</organism>
<gene>
    <name evidence="1" type="ORF">ALO88_200036</name>
</gene>
<evidence type="ECO:0000313" key="2">
    <source>
        <dbReference type="Proteomes" id="UP000050425"/>
    </source>
</evidence>